<keyword evidence="2" id="KW-1185">Reference proteome</keyword>
<evidence type="ECO:0000313" key="1">
    <source>
        <dbReference type="EMBL" id="KAG5415560.1"/>
    </source>
</evidence>
<evidence type="ECO:0000313" key="2">
    <source>
        <dbReference type="Proteomes" id="UP000823674"/>
    </source>
</evidence>
<comment type="caution">
    <text evidence="1">The sequence shown here is derived from an EMBL/GenBank/DDBJ whole genome shotgun (WGS) entry which is preliminary data.</text>
</comment>
<proteinExistence type="predicted"/>
<gene>
    <name evidence="1" type="primary">A01p043680.1_BraROA</name>
    <name evidence="1" type="ORF">IGI04_003127</name>
</gene>
<accession>A0ABQ7NXJ4</accession>
<sequence length="108" mass="12173">MKNGGEETLTFALSLYYSFPFWFDAIKTEQQPHEKLCSDVSLLHRSFHSSIDRNFLELQLLPLLFLVTLSVRLFHGCITLSVTCSISSMTIALLLSTANPVSLSTLLY</sequence>
<organism evidence="1 2">
    <name type="scientific">Brassica rapa subsp. trilocularis</name>
    <dbReference type="NCBI Taxonomy" id="1813537"/>
    <lineage>
        <taxon>Eukaryota</taxon>
        <taxon>Viridiplantae</taxon>
        <taxon>Streptophyta</taxon>
        <taxon>Embryophyta</taxon>
        <taxon>Tracheophyta</taxon>
        <taxon>Spermatophyta</taxon>
        <taxon>Magnoliopsida</taxon>
        <taxon>eudicotyledons</taxon>
        <taxon>Gunneridae</taxon>
        <taxon>Pentapetalae</taxon>
        <taxon>rosids</taxon>
        <taxon>malvids</taxon>
        <taxon>Brassicales</taxon>
        <taxon>Brassicaceae</taxon>
        <taxon>Brassiceae</taxon>
        <taxon>Brassica</taxon>
    </lineage>
</organism>
<protein>
    <submittedName>
        <fullName evidence="1">Uncharacterized protein</fullName>
    </submittedName>
</protein>
<name>A0ABQ7NXJ4_BRACM</name>
<dbReference type="EMBL" id="JADBGQ010000001">
    <property type="protein sequence ID" value="KAG5415560.1"/>
    <property type="molecule type" value="Genomic_DNA"/>
</dbReference>
<reference evidence="1 2" key="1">
    <citation type="submission" date="2021-03" db="EMBL/GenBank/DDBJ databases">
        <authorList>
            <person name="King G.J."/>
            <person name="Bancroft I."/>
            <person name="Baten A."/>
            <person name="Bloomfield J."/>
            <person name="Borpatragohain P."/>
            <person name="He Z."/>
            <person name="Irish N."/>
            <person name="Irwin J."/>
            <person name="Liu K."/>
            <person name="Mauleon R.P."/>
            <person name="Moore J."/>
            <person name="Morris R."/>
            <person name="Ostergaard L."/>
            <person name="Wang B."/>
            <person name="Wells R."/>
        </authorList>
    </citation>
    <scope>NUCLEOTIDE SEQUENCE [LARGE SCALE GENOMIC DNA]</scope>
    <source>
        <strain evidence="1">R-o-18</strain>
        <tissue evidence="1">Leaf</tissue>
    </source>
</reference>
<dbReference type="Proteomes" id="UP000823674">
    <property type="component" value="Chromosome A01"/>
</dbReference>